<dbReference type="InterPro" id="IPR040624">
    <property type="entry name" value="HalOD1"/>
</dbReference>
<accession>A0ABD6C6Y1</accession>
<keyword evidence="3" id="KW-1185">Reference proteome</keyword>
<name>A0ABD6C6Y1_9EURY</name>
<reference evidence="2 3" key="1">
    <citation type="journal article" date="2019" name="Int. J. Syst. Evol. Microbiol.">
        <title>The Global Catalogue of Microorganisms (GCM) 10K type strain sequencing project: providing services to taxonomists for standard genome sequencing and annotation.</title>
        <authorList>
            <consortium name="The Broad Institute Genomics Platform"/>
            <consortium name="The Broad Institute Genome Sequencing Center for Infectious Disease"/>
            <person name="Wu L."/>
            <person name="Ma J."/>
        </authorList>
    </citation>
    <scope>NUCLEOTIDE SEQUENCE [LARGE SCALE GENOMIC DNA]</scope>
    <source>
        <strain evidence="2 3">CGMCC 1.12125</strain>
    </source>
</reference>
<evidence type="ECO:0000259" key="1">
    <source>
        <dbReference type="Pfam" id="PF18545"/>
    </source>
</evidence>
<organism evidence="2 3">
    <name type="scientific">Halorientalis brevis</name>
    <dbReference type="NCBI Taxonomy" id="1126241"/>
    <lineage>
        <taxon>Archaea</taxon>
        <taxon>Methanobacteriati</taxon>
        <taxon>Methanobacteriota</taxon>
        <taxon>Stenosarchaea group</taxon>
        <taxon>Halobacteria</taxon>
        <taxon>Halobacteriales</taxon>
        <taxon>Haloarculaceae</taxon>
        <taxon>Halorientalis</taxon>
    </lineage>
</organism>
<sequence>MNTIKERQRPVQPTDAVVRAVASVRDVDPVDLNRPLFMAVDPDALDRLFESRADGLSVTFRYHGHDVEVRSDLTVVVDGTAVEPER</sequence>
<proteinExistence type="predicted"/>
<gene>
    <name evidence="2" type="ORF">ACFR9U_02225</name>
</gene>
<protein>
    <submittedName>
        <fullName evidence="2">HalOD1 output domain-containing protein</fullName>
    </submittedName>
</protein>
<feature type="domain" description="Halobacterial output" evidence="1">
    <location>
        <begin position="12"/>
        <end position="78"/>
    </location>
</feature>
<evidence type="ECO:0000313" key="2">
    <source>
        <dbReference type="EMBL" id="MFD1585785.1"/>
    </source>
</evidence>
<dbReference type="Proteomes" id="UP001597119">
    <property type="component" value="Unassembled WGS sequence"/>
</dbReference>
<dbReference type="EMBL" id="JBHUDJ010000001">
    <property type="protein sequence ID" value="MFD1585785.1"/>
    <property type="molecule type" value="Genomic_DNA"/>
</dbReference>
<comment type="caution">
    <text evidence="2">The sequence shown here is derived from an EMBL/GenBank/DDBJ whole genome shotgun (WGS) entry which is preliminary data.</text>
</comment>
<dbReference type="AlphaFoldDB" id="A0ABD6C6Y1"/>
<evidence type="ECO:0000313" key="3">
    <source>
        <dbReference type="Proteomes" id="UP001597119"/>
    </source>
</evidence>
<dbReference type="Pfam" id="PF18545">
    <property type="entry name" value="HalOD1"/>
    <property type="match status" value="1"/>
</dbReference>
<dbReference type="RefSeq" id="WP_247377123.1">
    <property type="nucleotide sequence ID" value="NZ_JALLGV010000003.1"/>
</dbReference>